<dbReference type="Pfam" id="PF10988">
    <property type="entry name" value="DUF2807"/>
    <property type="match status" value="1"/>
</dbReference>
<proteinExistence type="predicted"/>
<dbReference type="RefSeq" id="WP_020965181.1">
    <property type="nucleotide sequence ID" value="NC_022097.1"/>
</dbReference>
<evidence type="ECO:0000313" key="2">
    <source>
        <dbReference type="EMBL" id="AGT43881.1"/>
    </source>
</evidence>
<accession>S6A3V2</accession>
<protein>
    <recommendedName>
        <fullName evidence="1">Putative auto-transporter adhesin head GIN domain-containing protein</fullName>
    </recommendedName>
</protein>
<dbReference type="KEGG" id="tped:TPE_1386"/>
<dbReference type="STRING" id="1291379.TPE_1386"/>
<dbReference type="PANTHER" id="PTHR39200">
    <property type="entry name" value="HYPOTHETICAL EXPORTED PROTEIN"/>
    <property type="match status" value="1"/>
</dbReference>
<sequence length="280" mass="29782">MKKVISILCIFYVLISANCVSMKTIYGNKKIETKTFNLEDFDSVDISLFSSSANIIHGEAFKVEIALNSNLFEFVDVYVNKADEKLIIKTKSNVNIRDGKAEIFITMPKIKSLSAAGRTESTLSGFYDKNMSVSLSISGAGSITADIIARSIGIDISGAGKTDLKGKMEEFFLKASGSTNVIADVIANNITLNTSGISDTYLKGTAEKIIVSVSGSGTLKATELKAKDISCTISGSGNIEIYAETSLKATTSGSATVRYAGNPQKVTLNSSGSAKIEKLE</sequence>
<dbReference type="OrthoDB" id="5585143at2"/>
<dbReference type="EMBL" id="CP004120">
    <property type="protein sequence ID" value="AGT43881.1"/>
    <property type="molecule type" value="Genomic_DNA"/>
</dbReference>
<dbReference type="PANTHER" id="PTHR39200:SF1">
    <property type="entry name" value="AUTO-TRANSPORTER ADHESIN HEAD GIN DOMAIN-CONTAINING PROTEIN-RELATED"/>
    <property type="match status" value="1"/>
</dbReference>
<evidence type="ECO:0000313" key="3">
    <source>
        <dbReference type="Proteomes" id="UP000015620"/>
    </source>
</evidence>
<organism evidence="2 3">
    <name type="scientific">Treponema pedis str. T A4</name>
    <dbReference type="NCBI Taxonomy" id="1291379"/>
    <lineage>
        <taxon>Bacteria</taxon>
        <taxon>Pseudomonadati</taxon>
        <taxon>Spirochaetota</taxon>
        <taxon>Spirochaetia</taxon>
        <taxon>Spirochaetales</taxon>
        <taxon>Treponemataceae</taxon>
        <taxon>Treponema</taxon>
    </lineage>
</organism>
<keyword evidence="3" id="KW-1185">Reference proteome</keyword>
<dbReference type="PATRIC" id="fig|1291379.3.peg.1376"/>
<feature type="domain" description="Putative auto-transporter adhesin head GIN" evidence="1">
    <location>
        <begin position="169"/>
        <end position="263"/>
    </location>
</feature>
<dbReference type="GeneID" id="301091224"/>
<reference evidence="2 3" key="1">
    <citation type="journal article" date="2013" name="PLoS ONE">
        <title>Genome-Wide Relatedness of Treponema pedis, from Gingiva and Necrotic Skin Lesions of Pigs, with the Human Oral Pathogen Treponema denticola.</title>
        <authorList>
            <person name="Svartstrom O."/>
            <person name="Mushtaq M."/>
            <person name="Pringle M."/>
            <person name="Segerman B."/>
        </authorList>
    </citation>
    <scope>NUCLEOTIDE SEQUENCE [LARGE SCALE GENOMIC DNA]</scope>
    <source>
        <strain evidence="2">T A4</strain>
    </source>
</reference>
<dbReference type="HOGENOM" id="CLU_072746_2_1_12"/>
<dbReference type="InterPro" id="IPR021255">
    <property type="entry name" value="DUF2807"/>
</dbReference>
<evidence type="ECO:0000259" key="1">
    <source>
        <dbReference type="Pfam" id="PF10988"/>
    </source>
</evidence>
<dbReference type="Proteomes" id="UP000015620">
    <property type="component" value="Chromosome"/>
</dbReference>
<gene>
    <name evidence="2" type="ORF">TPE_1386</name>
</gene>
<name>S6A3V2_9SPIR</name>
<dbReference type="Gene3D" id="2.160.20.120">
    <property type="match status" value="1"/>
</dbReference>
<dbReference type="AlphaFoldDB" id="S6A3V2"/>